<keyword evidence="7 9" id="KW-1015">Disulfide bond</keyword>
<feature type="disulfide bond" evidence="9">
    <location>
        <begin position="45"/>
        <end position="91"/>
    </location>
</feature>
<dbReference type="PANTHER" id="PTHR11309">
    <property type="entry name" value="FRIZZLED"/>
    <property type="match status" value="1"/>
</dbReference>
<comment type="subcellular location">
    <subcellularLocation>
        <location evidence="1">Membrane</location>
        <topology evidence="1">Multi-pass membrane protein</topology>
    </subcellularLocation>
</comment>
<evidence type="ECO:0000256" key="10">
    <source>
        <dbReference type="SAM" id="MobiDB-lite"/>
    </source>
</evidence>
<dbReference type="Proteomes" id="UP000694941">
    <property type="component" value="Unplaced"/>
</dbReference>
<dbReference type="Pfam" id="PF01534">
    <property type="entry name" value="Frizzled"/>
    <property type="match status" value="1"/>
</dbReference>
<evidence type="ECO:0000313" key="16">
    <source>
        <dbReference type="RefSeq" id="XP_013778946.2"/>
    </source>
</evidence>
<keyword evidence="6 11" id="KW-0472">Membrane</keyword>
<evidence type="ECO:0000256" key="1">
    <source>
        <dbReference type="ARBA" id="ARBA00004141"/>
    </source>
</evidence>
<dbReference type="RefSeq" id="XP_013778946.2">
    <property type="nucleotide sequence ID" value="XM_013923492.2"/>
</dbReference>
<evidence type="ECO:0000259" key="14">
    <source>
        <dbReference type="PROSITE" id="PS50261"/>
    </source>
</evidence>
<dbReference type="Gene3D" id="1.10.2000.10">
    <property type="entry name" value="Frizzled cysteine-rich domain"/>
    <property type="match status" value="1"/>
</dbReference>
<accession>A0ABM1BC04</accession>
<dbReference type="PROSITE" id="PS50261">
    <property type="entry name" value="G_PROTEIN_RECEP_F2_4"/>
    <property type="match status" value="1"/>
</dbReference>
<dbReference type="PANTHER" id="PTHR11309:SF99">
    <property type="entry name" value="FRIZZLED-4"/>
    <property type="match status" value="1"/>
</dbReference>
<dbReference type="InterPro" id="IPR020067">
    <property type="entry name" value="Frizzled_dom"/>
</dbReference>
<dbReference type="Gene3D" id="1.20.1070.10">
    <property type="entry name" value="Rhodopsin 7-helix transmembrane proteins"/>
    <property type="match status" value="1"/>
</dbReference>
<feature type="transmembrane region" description="Helical" evidence="11">
    <location>
        <begin position="295"/>
        <end position="315"/>
    </location>
</feature>
<feature type="domain" description="FZ" evidence="13">
    <location>
        <begin position="32"/>
        <end position="152"/>
    </location>
</feature>
<evidence type="ECO:0000256" key="2">
    <source>
        <dbReference type="ARBA" id="ARBA00008077"/>
    </source>
</evidence>
<dbReference type="GeneID" id="106463459"/>
<feature type="transmembrane region" description="Helical" evidence="11">
    <location>
        <begin position="384"/>
        <end position="405"/>
    </location>
</feature>
<feature type="region of interest" description="Disordered" evidence="10">
    <location>
        <begin position="160"/>
        <end position="184"/>
    </location>
</feature>
<feature type="chain" id="PRO_5045981083" evidence="12">
    <location>
        <begin position="31"/>
        <end position="609"/>
    </location>
</feature>
<evidence type="ECO:0000259" key="13">
    <source>
        <dbReference type="PROSITE" id="PS50038"/>
    </source>
</evidence>
<feature type="compositionally biased region" description="Basic and acidic residues" evidence="10">
    <location>
        <begin position="160"/>
        <end position="180"/>
    </location>
</feature>
<gene>
    <name evidence="16" type="primary">LOC106463459</name>
</gene>
<organism evidence="15 16">
    <name type="scientific">Limulus polyphemus</name>
    <name type="common">Atlantic horseshoe crab</name>
    <dbReference type="NCBI Taxonomy" id="6850"/>
    <lineage>
        <taxon>Eukaryota</taxon>
        <taxon>Metazoa</taxon>
        <taxon>Ecdysozoa</taxon>
        <taxon>Arthropoda</taxon>
        <taxon>Chelicerata</taxon>
        <taxon>Merostomata</taxon>
        <taxon>Xiphosura</taxon>
        <taxon>Limulidae</taxon>
        <taxon>Limulus</taxon>
    </lineage>
</organism>
<evidence type="ECO:0000256" key="8">
    <source>
        <dbReference type="ARBA" id="ARBA00023170"/>
    </source>
</evidence>
<evidence type="ECO:0000256" key="5">
    <source>
        <dbReference type="ARBA" id="ARBA00022989"/>
    </source>
</evidence>
<comment type="caution">
    <text evidence="9">Lacks conserved residue(s) required for the propagation of feature annotation.</text>
</comment>
<evidence type="ECO:0000313" key="15">
    <source>
        <dbReference type="Proteomes" id="UP000694941"/>
    </source>
</evidence>
<evidence type="ECO:0000256" key="3">
    <source>
        <dbReference type="ARBA" id="ARBA00022473"/>
    </source>
</evidence>
<reference evidence="16" key="1">
    <citation type="submission" date="2025-08" db="UniProtKB">
        <authorList>
            <consortium name="RefSeq"/>
        </authorList>
    </citation>
    <scope>IDENTIFICATION</scope>
    <source>
        <tissue evidence="16">Muscle</tissue>
    </source>
</reference>
<dbReference type="InterPro" id="IPR036790">
    <property type="entry name" value="Frizzled_dom_sf"/>
</dbReference>
<feature type="disulfide bond" evidence="9">
    <location>
        <begin position="113"/>
        <end position="137"/>
    </location>
</feature>
<dbReference type="InterPro" id="IPR017981">
    <property type="entry name" value="GPCR_2-like_7TM"/>
</dbReference>
<feature type="transmembrane region" description="Helical" evidence="11">
    <location>
        <begin position="261"/>
        <end position="283"/>
    </location>
</feature>
<dbReference type="PRINTS" id="PR00489">
    <property type="entry name" value="FRIZZLED"/>
</dbReference>
<dbReference type="InterPro" id="IPR000539">
    <property type="entry name" value="Frizzled/Smoothened_7TM"/>
</dbReference>
<evidence type="ECO:0000256" key="12">
    <source>
        <dbReference type="SAM" id="SignalP"/>
    </source>
</evidence>
<keyword evidence="5 11" id="KW-1133">Transmembrane helix</keyword>
<comment type="similarity">
    <text evidence="2">Belongs to the G-protein coupled receptor Fz/Smo family.</text>
</comment>
<dbReference type="SUPFAM" id="SSF63501">
    <property type="entry name" value="Frizzled cysteine-rich domain"/>
    <property type="match status" value="1"/>
</dbReference>
<dbReference type="InterPro" id="IPR015526">
    <property type="entry name" value="Frizzled/SFRP"/>
</dbReference>
<feature type="signal peptide" evidence="12">
    <location>
        <begin position="1"/>
        <end position="30"/>
    </location>
</feature>
<evidence type="ECO:0000256" key="4">
    <source>
        <dbReference type="ARBA" id="ARBA00022692"/>
    </source>
</evidence>
<keyword evidence="3" id="KW-0217">Developmental protein</keyword>
<feature type="transmembrane region" description="Helical" evidence="11">
    <location>
        <begin position="348"/>
        <end position="372"/>
    </location>
</feature>
<feature type="transmembrane region" description="Helical" evidence="11">
    <location>
        <begin position="536"/>
        <end position="555"/>
    </location>
</feature>
<feature type="transmembrane region" description="Helical" evidence="11">
    <location>
        <begin position="477"/>
        <end position="500"/>
    </location>
</feature>
<evidence type="ECO:0000256" key="11">
    <source>
        <dbReference type="SAM" id="Phobius"/>
    </source>
</evidence>
<sequence length="609" mass="69733">MMSYVIMKICNIPFVNFILVICLVVHERLALETQGKCEKVTIPMCRDLPYNMTRIPNLMGHTNQNDAAIEVHEYMSLVKYGCSQHLNFFLCSLYAPMCAHQVDVPIPSCRSVCEEVRARCLPVLQKFGFNWPLMLNCSRLPVPEKNGLCMELPGIAEERRSRLTESERELKADTDRDTNRSTEPSLLPSLLYPGTHRNSIAHNGILVSPDKNGKLEQNMTKRMCPRNFVFVPSMTTSLEECTPRCDRDVLFTRHDKDVVEVWMVVWSVVCFVANILTVATFWIDTPRFRYPERPIIFLSMCYCITSTAYLVRIFAGAEFISCERTKNGEPYLVKEGLENMGCITVFLLLYYFGMAAALWWLVVTCTWFLSAGRKWGHEAIESRASYFHVLAWGVPAILTIAILILREVEGDELTGLCNVGSRSRDGLLRFVILPISSFLFMGSVFIVLGFSSLVRIRKVMKQGERNISKLERFMVRIGTFTILYTVPSVVVIACLVYEYFNRPGWYAVAMGTVDECDPSVTEHCSLKQSIPNQNVFMLKHAMKLLLGIATGVWVWNNKTWKTWTAFCHNWFRRKPRRDFKSSTIAYHPPHVTSFKALSNTKSLYLPVHV</sequence>
<keyword evidence="12" id="KW-0732">Signal</keyword>
<dbReference type="SMART" id="SM00063">
    <property type="entry name" value="FRI"/>
    <property type="match status" value="1"/>
</dbReference>
<feature type="disulfide bond" evidence="9">
    <location>
        <begin position="37"/>
        <end position="98"/>
    </location>
</feature>
<evidence type="ECO:0000256" key="9">
    <source>
        <dbReference type="PROSITE-ProRule" id="PRU00090"/>
    </source>
</evidence>
<name>A0ABM1BC04_LIMPO</name>
<keyword evidence="15" id="KW-1185">Reference proteome</keyword>
<dbReference type="Pfam" id="PF01392">
    <property type="entry name" value="Fz"/>
    <property type="match status" value="1"/>
</dbReference>
<keyword evidence="8" id="KW-0675">Receptor</keyword>
<feature type="transmembrane region" description="Helical" evidence="11">
    <location>
        <begin position="431"/>
        <end position="456"/>
    </location>
</feature>
<feature type="domain" description="G-protein coupled receptors family 2 profile 2" evidence="14">
    <location>
        <begin position="256"/>
        <end position="562"/>
    </location>
</feature>
<dbReference type="SMART" id="SM01330">
    <property type="entry name" value="Frizzled"/>
    <property type="match status" value="1"/>
</dbReference>
<evidence type="ECO:0000256" key="7">
    <source>
        <dbReference type="ARBA" id="ARBA00023157"/>
    </source>
</evidence>
<proteinExistence type="inferred from homology"/>
<feature type="disulfide bond" evidence="9">
    <location>
        <begin position="82"/>
        <end position="120"/>
    </location>
</feature>
<evidence type="ECO:0000256" key="6">
    <source>
        <dbReference type="ARBA" id="ARBA00023136"/>
    </source>
</evidence>
<keyword evidence="4 11" id="KW-0812">Transmembrane</keyword>
<dbReference type="PROSITE" id="PS50038">
    <property type="entry name" value="FZ"/>
    <property type="match status" value="1"/>
</dbReference>
<protein>
    <submittedName>
        <fullName evidence="16">Frizzled-9-like</fullName>
    </submittedName>
</protein>